<accession>A0A6J4M4N7</accession>
<gene>
    <name evidence="2" type="ORF">AVDCRST_MAG72-1289</name>
</gene>
<feature type="transmembrane region" description="Helical" evidence="1">
    <location>
        <begin position="92"/>
        <end position="111"/>
    </location>
</feature>
<evidence type="ECO:0000256" key="1">
    <source>
        <dbReference type="SAM" id="Phobius"/>
    </source>
</evidence>
<keyword evidence="1" id="KW-1133">Transmembrane helix</keyword>
<evidence type="ECO:0000313" key="2">
    <source>
        <dbReference type="EMBL" id="CAA9348808.1"/>
    </source>
</evidence>
<feature type="transmembrane region" description="Helical" evidence="1">
    <location>
        <begin position="61"/>
        <end position="85"/>
    </location>
</feature>
<dbReference type="AlphaFoldDB" id="A0A6J4M4N7"/>
<dbReference type="EMBL" id="CADCUJ010000057">
    <property type="protein sequence ID" value="CAA9348808.1"/>
    <property type="molecule type" value="Genomic_DNA"/>
</dbReference>
<organism evidence="2">
    <name type="scientific">uncultured Nocardioidaceae bacterium</name>
    <dbReference type="NCBI Taxonomy" id="253824"/>
    <lineage>
        <taxon>Bacteria</taxon>
        <taxon>Bacillati</taxon>
        <taxon>Actinomycetota</taxon>
        <taxon>Actinomycetes</taxon>
        <taxon>Propionibacteriales</taxon>
        <taxon>Nocardioidaceae</taxon>
        <taxon>environmental samples</taxon>
    </lineage>
</organism>
<protein>
    <submittedName>
        <fullName evidence="2">Uncharacterized protein</fullName>
    </submittedName>
</protein>
<keyword evidence="1" id="KW-0812">Transmembrane</keyword>
<proteinExistence type="predicted"/>
<sequence>MKSVYRVLAFIIALGVAFQAAVMVFAIAGLGIWVDEGNSFDKAAVEALFDGELSFTGSVGMMLHGMNGMMVMPALALILLIVSFFAKVPGGVKWATAVLLAVVVQIALGIFGHSNAYFGLLHGVNALILFGLAVTAGMRVRRLDTAPARSASAPEREMV</sequence>
<keyword evidence="1" id="KW-0472">Membrane</keyword>
<feature type="transmembrane region" description="Helical" evidence="1">
    <location>
        <begin position="7"/>
        <end position="34"/>
    </location>
</feature>
<feature type="transmembrane region" description="Helical" evidence="1">
    <location>
        <begin position="117"/>
        <end position="140"/>
    </location>
</feature>
<reference evidence="2" key="1">
    <citation type="submission" date="2020-02" db="EMBL/GenBank/DDBJ databases">
        <authorList>
            <person name="Meier V. D."/>
        </authorList>
    </citation>
    <scope>NUCLEOTIDE SEQUENCE</scope>
    <source>
        <strain evidence="2">AVDCRST_MAG72</strain>
    </source>
</reference>
<name>A0A6J4M4N7_9ACTN</name>